<dbReference type="AlphaFoldDB" id="A0A1R4H352"/>
<dbReference type="Proteomes" id="UP000195667">
    <property type="component" value="Unassembled WGS sequence"/>
</dbReference>
<gene>
    <name evidence="1" type="ORF">CRENPOLYSF1_1510001</name>
</gene>
<dbReference type="SUPFAM" id="SSF53098">
    <property type="entry name" value="Ribonuclease H-like"/>
    <property type="match status" value="1"/>
</dbReference>
<dbReference type="EMBL" id="FUKI01000059">
    <property type="protein sequence ID" value="SJM90685.1"/>
    <property type="molecule type" value="Genomic_DNA"/>
</dbReference>
<proteinExistence type="predicted"/>
<name>A0A1R4H352_9GAMM</name>
<accession>A0A1R4H352</accession>
<reference evidence="2" key="1">
    <citation type="submission" date="2017-02" db="EMBL/GenBank/DDBJ databases">
        <authorList>
            <person name="Daims H."/>
        </authorList>
    </citation>
    <scope>NUCLEOTIDE SEQUENCE [LARGE SCALE GENOMIC DNA]</scope>
</reference>
<keyword evidence="2" id="KW-1185">Reference proteome</keyword>
<sequence length="247" mass="28781">MRLADKLKKLYPRLRILILADALYPYEGFFNICKANQWSYCVSFKNGNLPSVWQEALALQLLQSQNTRKDICYRPDGNTATQVFHWITDIDYKGHNLNWLECQETITPTKPDASDTESTTTRFVHITDLPVHAGNVADTSRTGRLRWKIENEGFNTLKNGGYGMEHQYARKSYCALKNYFQFMQMAHIIHQLMTLNTRFQEAFMKGKNHPTLKDLWKKLAGAMEWAELDDELLENMAGVRRQFRFAT</sequence>
<dbReference type="InterPro" id="IPR012337">
    <property type="entry name" value="RNaseH-like_sf"/>
</dbReference>
<evidence type="ECO:0008006" key="3">
    <source>
        <dbReference type="Google" id="ProtNLM"/>
    </source>
</evidence>
<protein>
    <recommendedName>
        <fullName evidence="3">Transposase IS4-like domain-containing protein</fullName>
    </recommendedName>
</protein>
<evidence type="ECO:0000313" key="1">
    <source>
        <dbReference type="EMBL" id="SJM90685.1"/>
    </source>
</evidence>
<evidence type="ECO:0000313" key="2">
    <source>
        <dbReference type="Proteomes" id="UP000195667"/>
    </source>
</evidence>
<organism evidence="1 2">
    <name type="scientific">Crenothrix polyspora</name>
    <dbReference type="NCBI Taxonomy" id="360316"/>
    <lineage>
        <taxon>Bacteria</taxon>
        <taxon>Pseudomonadati</taxon>
        <taxon>Pseudomonadota</taxon>
        <taxon>Gammaproteobacteria</taxon>
        <taxon>Methylococcales</taxon>
        <taxon>Crenotrichaceae</taxon>
        <taxon>Crenothrix</taxon>
    </lineage>
</organism>